<evidence type="ECO:0000313" key="3">
    <source>
        <dbReference type="Proteomes" id="UP001056012"/>
    </source>
</evidence>
<sequence>MSTSSGSVFGETLQTITNTKLEELSKQRRNFEQSKSKLLGSVSLEKDALKRVCLLIDGLKESFGIQTDSKAKNGRILQVTSSGSHNAQLETDLQNLSRFVEQARFDPSVSGKILGDWEKTLLQYLSVQSTKFEFADLYGKLVTEWLSSKASPDEGEVEMAESFEEVPGAKKLAHRAAWEKDVFEAGEVDENVVRSYLESLFMNGEKENVEAIGNLRVKVKDFQNSLNDPNLFDVFSLRMTIEGLRASDLLSNEKREALADFLSNNVILTELCDILNMRMAALDRWTWGPQVLVEQRRKINGEFSIHFDPDLLQAIFLHYIGVRWSVFFKSTFLELHEHNAWTNSSTEVPKIDRLRRSYFLGDKATRISTSLEQKRKSIHHHRYFAHKLLDSGTQQVKAEEGEEEAEYGEYVAANRTQPQLKGFPGGKHRSRHALMSSEAIQQPAILASGISQGFNEEEGGDEDDQMYRYQHKKPMESKQNLLHLVASEIILNTRIHGEITCIRTTFDSWNQLLPHQTISAVLDFLGVSEKWRSFVERYLQAPLKFTDDPSSEPRLRRRGMPDSHILSDTLGEAVLLCLDFAVNQATGGPDLYRLGDDIWFWSKDYETCVSAWASILKFTSIMGVKLDAKKTGSVRISRQGEKAIDDRIPAGEIRWGFLQLDPKSGRFEIDKKMVDGHIEELRTQLQGKSKSVIDYIQVWNSYAATFFSSNFGKAANCFGREHVDKLLATHRHIQQSIFPDGSIVQNLKQMIEERFSVKDVPDGFLFFPVELGGLDLKSPFVHLLQIRESVEENPYDLIDEYEQKEREDYDIAKSLFAKRDIQSADWKPEDADTFFSFEEFSKYREVFGGFQKASLLKTFKELLKQPYVQHVTLSTSVKQALQQLSHQSNLRGVLADWESMEAYWKWIAQMYGPEMIEMFGGLNVVDSGLLPIVKLASSTASISNLCRHLTNLTNTPVLSNMGFITLIRGFKFSISAFDDFLVANGLPSLGGYQPFPDEDEAIAKLFRDHGIDCEVRVFVPQMEGFSDSHHLYVCCDWVYVVAQKDIDSVFQEPISPEFEKVRDLLGAKSDIRRYIVYNYDRDIRFPEEVNKRYIAPIECGMCDAVFDVWDARMIHRRNEHGIDEDWDPLPEC</sequence>
<dbReference type="Proteomes" id="UP001056012">
    <property type="component" value="Chromosome 1"/>
</dbReference>
<evidence type="ECO:0000313" key="2">
    <source>
        <dbReference type="EMBL" id="USP74526.1"/>
    </source>
</evidence>
<dbReference type="PANTHER" id="PTHR37015">
    <property type="entry name" value="REVERSE TRANSCRIPTASE DOMAIN-CONTAINING PROTEIN"/>
    <property type="match status" value="1"/>
</dbReference>
<proteinExistence type="predicted"/>
<accession>A0A9Q9DQN9</accession>
<reference evidence="2" key="1">
    <citation type="submission" date="2021-12" db="EMBL/GenBank/DDBJ databases">
        <title>Curvularia clavata genome.</title>
        <authorList>
            <person name="Cao Y."/>
        </authorList>
    </citation>
    <scope>NUCLEOTIDE SEQUENCE</scope>
    <source>
        <strain evidence="2">Yc1106</strain>
    </source>
</reference>
<dbReference type="CDD" id="cd01709">
    <property type="entry name" value="RT_like_1"/>
    <property type="match status" value="1"/>
</dbReference>
<gene>
    <name evidence="2" type="ORF">yc1106_01800</name>
</gene>
<dbReference type="InterPro" id="IPR013087">
    <property type="entry name" value="Znf_C2H2_type"/>
</dbReference>
<dbReference type="AlphaFoldDB" id="A0A9Q9DQN9"/>
<evidence type="ECO:0000259" key="1">
    <source>
        <dbReference type="PROSITE" id="PS00028"/>
    </source>
</evidence>
<organism evidence="2 3">
    <name type="scientific">Curvularia clavata</name>
    <dbReference type="NCBI Taxonomy" id="95742"/>
    <lineage>
        <taxon>Eukaryota</taxon>
        <taxon>Fungi</taxon>
        <taxon>Dikarya</taxon>
        <taxon>Ascomycota</taxon>
        <taxon>Pezizomycotina</taxon>
        <taxon>Dothideomycetes</taxon>
        <taxon>Pleosporomycetidae</taxon>
        <taxon>Pleosporales</taxon>
        <taxon>Pleosporineae</taxon>
        <taxon>Pleosporaceae</taxon>
        <taxon>Curvularia</taxon>
    </lineage>
</organism>
<protein>
    <recommendedName>
        <fullName evidence="1">C2H2-type domain-containing protein</fullName>
    </recommendedName>
</protein>
<dbReference type="PROSITE" id="PS00028">
    <property type="entry name" value="ZINC_FINGER_C2H2_1"/>
    <property type="match status" value="1"/>
</dbReference>
<dbReference type="EMBL" id="CP089274">
    <property type="protein sequence ID" value="USP74526.1"/>
    <property type="molecule type" value="Genomic_DNA"/>
</dbReference>
<keyword evidence="3" id="KW-1185">Reference proteome</keyword>
<dbReference type="OrthoDB" id="74545at2759"/>
<dbReference type="PANTHER" id="PTHR37015:SF2">
    <property type="entry name" value="REVERSE TRANSCRIPTASE DOMAIN-CONTAINING PROTEIN"/>
    <property type="match status" value="1"/>
</dbReference>
<feature type="domain" description="C2H2-type" evidence="1">
    <location>
        <begin position="1099"/>
        <end position="1120"/>
    </location>
</feature>
<name>A0A9Q9DQN9_CURCL</name>
<dbReference type="VEuPathDB" id="FungiDB:yc1106_01800"/>